<reference evidence="1" key="1">
    <citation type="submission" date="2017-05" db="UniProtKB">
        <authorList>
            <consortium name="EnsemblMetazoa"/>
        </authorList>
    </citation>
    <scope>IDENTIFICATION</scope>
</reference>
<proteinExistence type="predicted"/>
<dbReference type="AlphaFoldDB" id="A0A1X7TX71"/>
<dbReference type="InParanoid" id="A0A1X7TX71"/>
<dbReference type="EnsemblMetazoa" id="Aqu2.1.19844_001">
    <property type="protein sequence ID" value="Aqu2.1.19844_001"/>
    <property type="gene ID" value="Aqu2.1.19844"/>
</dbReference>
<evidence type="ECO:0000313" key="1">
    <source>
        <dbReference type="EnsemblMetazoa" id="Aqu2.1.19844_001"/>
    </source>
</evidence>
<name>A0A1X7TX71_AMPQE</name>
<accession>A0A1X7TX71</accession>
<protein>
    <submittedName>
        <fullName evidence="1">Uncharacterized protein</fullName>
    </submittedName>
</protein>
<organism evidence="1">
    <name type="scientific">Amphimedon queenslandica</name>
    <name type="common">Sponge</name>
    <dbReference type="NCBI Taxonomy" id="400682"/>
    <lineage>
        <taxon>Eukaryota</taxon>
        <taxon>Metazoa</taxon>
        <taxon>Porifera</taxon>
        <taxon>Demospongiae</taxon>
        <taxon>Heteroscleromorpha</taxon>
        <taxon>Haplosclerida</taxon>
        <taxon>Niphatidae</taxon>
        <taxon>Amphimedon</taxon>
    </lineage>
</organism>
<sequence length="60" mass="6807">YSDAIDECIKALSHQAVNACCSCERLLRKKSVTEAKNLHSDVWNILLDYIRDNDPTALNK</sequence>